<dbReference type="RefSeq" id="WP_264246954.1">
    <property type="nucleotide sequence ID" value="NZ_CP107567.1"/>
</dbReference>
<accession>A0ABY6IBP9</accession>
<dbReference type="EMBL" id="CP107567">
    <property type="protein sequence ID" value="UYQ64149.1"/>
    <property type="molecule type" value="Genomic_DNA"/>
</dbReference>
<evidence type="ECO:0000313" key="4">
    <source>
        <dbReference type="Proteomes" id="UP001163878"/>
    </source>
</evidence>
<feature type="region of interest" description="Disordered" evidence="1">
    <location>
        <begin position="1"/>
        <end position="36"/>
    </location>
</feature>
<name>A0ABY6IBP9_STRPE</name>
<sequence length="250" mass="26520">MISEPEMVPDGHFGAAELPEQQPSPDDVVSAGDGPAAARPSRPAWLWALGGAVVASAVWAAGLYVYTSRDPDLGGYRTSRNLCAEAEFKALTATLGKRVGEGSAWGNEHESLDEAWCYTDLKPTGYVVETDEEGNELGSLPHASVSYTLHKRTDPGPEFDGWVVARSDGGGDEEAETGLRRIDGLGERAFVHDEPGGGSATLHVLDGQAVLTLTVGSDWDPESGEALTDVSELEPILVEDMRALMAKLKS</sequence>
<evidence type="ECO:0000313" key="3">
    <source>
        <dbReference type="EMBL" id="UYQ64149.1"/>
    </source>
</evidence>
<protein>
    <recommendedName>
        <fullName evidence="5">DUF3558 domain-containing protein</fullName>
    </recommendedName>
</protein>
<evidence type="ECO:0000256" key="1">
    <source>
        <dbReference type="SAM" id="MobiDB-lite"/>
    </source>
</evidence>
<keyword evidence="4" id="KW-1185">Reference proteome</keyword>
<evidence type="ECO:0000256" key="2">
    <source>
        <dbReference type="SAM" id="Phobius"/>
    </source>
</evidence>
<gene>
    <name evidence="3" type="ORF">OGH68_23565</name>
</gene>
<keyword evidence="2" id="KW-0472">Membrane</keyword>
<keyword evidence="2" id="KW-0812">Transmembrane</keyword>
<proteinExistence type="predicted"/>
<feature type="transmembrane region" description="Helical" evidence="2">
    <location>
        <begin position="44"/>
        <end position="67"/>
    </location>
</feature>
<organism evidence="3 4">
    <name type="scientific">Streptomyces peucetius</name>
    <dbReference type="NCBI Taxonomy" id="1950"/>
    <lineage>
        <taxon>Bacteria</taxon>
        <taxon>Bacillati</taxon>
        <taxon>Actinomycetota</taxon>
        <taxon>Actinomycetes</taxon>
        <taxon>Kitasatosporales</taxon>
        <taxon>Streptomycetaceae</taxon>
        <taxon>Streptomyces</taxon>
    </lineage>
</organism>
<keyword evidence="2" id="KW-1133">Transmembrane helix</keyword>
<reference evidence="3" key="1">
    <citation type="submission" date="2022-10" db="EMBL/GenBank/DDBJ databases">
        <title>Cytochrome P450 Catalyzes Benzene Ring Formation in the Biosynthesis of Trialkyl-Substituted Aromatic Polyketides.</title>
        <authorList>
            <person name="Zhao E."/>
            <person name="Ge H."/>
        </authorList>
    </citation>
    <scope>NUCLEOTIDE SEQUENCE</scope>
    <source>
        <strain evidence="3">NA0869</strain>
    </source>
</reference>
<evidence type="ECO:0008006" key="5">
    <source>
        <dbReference type="Google" id="ProtNLM"/>
    </source>
</evidence>
<dbReference type="Proteomes" id="UP001163878">
    <property type="component" value="Chromosome"/>
</dbReference>